<reference evidence="2" key="1">
    <citation type="submission" date="2021-05" db="EMBL/GenBank/DDBJ databases">
        <authorList>
            <person name="Tanabe Y."/>
        </authorList>
    </citation>
    <scope>NUCLEOTIDE SEQUENCE</scope>
    <source>
        <strain evidence="2">BOTRYCO-1</strain>
    </source>
</reference>
<name>A0ABQ4PWQ0_9PROT</name>
<evidence type="ECO:0008006" key="4">
    <source>
        <dbReference type="Google" id="ProtNLM"/>
    </source>
</evidence>
<dbReference type="Proteomes" id="UP001161064">
    <property type="component" value="Unassembled WGS sequence"/>
</dbReference>
<dbReference type="InterPro" id="IPR019704">
    <property type="entry name" value="Flagellar_assmbl_FliX_class2"/>
</dbReference>
<dbReference type="RefSeq" id="WP_284360403.1">
    <property type="nucleotide sequence ID" value="NZ_BPFZ01000010.1"/>
</dbReference>
<accession>A0ABQ4PWQ0</accession>
<dbReference type="Pfam" id="PF10768">
    <property type="entry name" value="FliX"/>
    <property type="match status" value="1"/>
</dbReference>
<proteinExistence type="predicted"/>
<comment type="caution">
    <text evidence="2">The sequence shown here is derived from an EMBL/GenBank/DDBJ whole genome shotgun (WGS) entry which is preliminary data.</text>
</comment>
<feature type="region of interest" description="Disordered" evidence="1">
    <location>
        <begin position="1"/>
        <end position="43"/>
    </location>
</feature>
<keyword evidence="3" id="KW-1185">Reference proteome</keyword>
<sequence>MKVQGTGATIGSVGGRRASSSAAPGFALPSQSGPSPAQVGGTQASASLANVGSLLALQEQDEVSERRRRATKRTYSLLDQLEALRVAILGDGVKRAQVTLLAATLREQRETIDDPALEAILADVELRAEVELAKLERAL</sequence>
<reference evidence="2" key="2">
    <citation type="journal article" date="2023" name="ISME Commun">
        <title>Characterization of a bloom-associated alphaproteobacterial lineage, 'Candidatus Phycosocius': insights into freshwater algal-bacterial interactions.</title>
        <authorList>
            <person name="Tanabe Y."/>
            <person name="Yamaguchi H."/>
            <person name="Yoshida M."/>
            <person name="Kai A."/>
            <person name="Okazaki Y."/>
        </authorList>
    </citation>
    <scope>NUCLEOTIDE SEQUENCE</scope>
    <source>
        <strain evidence="2">BOTRYCO-1</strain>
    </source>
</reference>
<protein>
    <recommendedName>
        <fullName evidence="4">Flagellar assembly protein FliX</fullName>
    </recommendedName>
</protein>
<evidence type="ECO:0000313" key="2">
    <source>
        <dbReference type="EMBL" id="GIU67481.1"/>
    </source>
</evidence>
<feature type="compositionally biased region" description="Low complexity" evidence="1">
    <location>
        <begin position="15"/>
        <end position="27"/>
    </location>
</feature>
<organism evidence="2 3">
    <name type="scientific">Candidatus Phycosocius spiralis</name>
    <dbReference type="NCBI Taxonomy" id="2815099"/>
    <lineage>
        <taxon>Bacteria</taxon>
        <taxon>Pseudomonadati</taxon>
        <taxon>Pseudomonadota</taxon>
        <taxon>Alphaproteobacteria</taxon>
        <taxon>Caulobacterales</taxon>
        <taxon>Caulobacterales incertae sedis</taxon>
        <taxon>Candidatus Phycosocius</taxon>
    </lineage>
</organism>
<dbReference type="EMBL" id="BPFZ01000010">
    <property type="protein sequence ID" value="GIU67481.1"/>
    <property type="molecule type" value="Genomic_DNA"/>
</dbReference>
<evidence type="ECO:0000256" key="1">
    <source>
        <dbReference type="SAM" id="MobiDB-lite"/>
    </source>
</evidence>
<evidence type="ECO:0000313" key="3">
    <source>
        <dbReference type="Proteomes" id="UP001161064"/>
    </source>
</evidence>
<gene>
    <name evidence="2" type="ORF">PsB1_1635</name>
</gene>
<feature type="compositionally biased region" description="Polar residues" evidence="1">
    <location>
        <begin position="29"/>
        <end position="43"/>
    </location>
</feature>